<proteinExistence type="predicted"/>
<dbReference type="EMBL" id="CABWIL020000047">
    <property type="protein sequence ID" value="CAB3974453.1"/>
    <property type="molecule type" value="Genomic_DNA"/>
</dbReference>
<evidence type="ECO:0000313" key="3">
    <source>
        <dbReference type="Proteomes" id="UP000494301"/>
    </source>
</evidence>
<evidence type="ECO:0000313" key="2">
    <source>
        <dbReference type="EMBL" id="CAB3974453.1"/>
    </source>
</evidence>
<name>A0A6J5JQU7_9BURK</name>
<organism evidence="2 3">
    <name type="scientific">Burkholderia aenigmatica</name>
    <dbReference type="NCBI Taxonomy" id="2015348"/>
    <lineage>
        <taxon>Bacteria</taxon>
        <taxon>Pseudomonadati</taxon>
        <taxon>Pseudomonadota</taxon>
        <taxon>Betaproteobacteria</taxon>
        <taxon>Burkholderiales</taxon>
        <taxon>Burkholderiaceae</taxon>
        <taxon>Burkholderia</taxon>
        <taxon>Burkholderia cepacia complex</taxon>
    </lineage>
</organism>
<feature type="compositionally biased region" description="Basic and acidic residues" evidence="1">
    <location>
        <begin position="32"/>
        <end position="49"/>
    </location>
</feature>
<protein>
    <submittedName>
        <fullName evidence="2">Uncharacterized protein</fullName>
    </submittedName>
</protein>
<feature type="region of interest" description="Disordered" evidence="1">
    <location>
        <begin position="1"/>
        <end position="63"/>
    </location>
</feature>
<dbReference type="Proteomes" id="UP000494301">
    <property type="component" value="Unassembled WGS sequence"/>
</dbReference>
<sequence length="63" mass="6710">MHLGQAGQKGDETATDDQCDGGGEPELVPDIVQDKDREQKRDHQFENSHCDGLGVSASAVSCP</sequence>
<reference evidence="2 3" key="1">
    <citation type="submission" date="2020-04" db="EMBL/GenBank/DDBJ databases">
        <authorList>
            <person name="Depoorter E."/>
        </authorList>
    </citation>
    <scope>NUCLEOTIDE SEQUENCE [LARGE SCALE GENOMIC DNA]</scope>
    <source>
        <strain evidence="2 3">BCC0217</strain>
    </source>
</reference>
<dbReference type="AlphaFoldDB" id="A0A6J5JQU7"/>
<gene>
    <name evidence="2" type="ORF">BLA3211_08013</name>
</gene>
<evidence type="ECO:0000256" key="1">
    <source>
        <dbReference type="SAM" id="MobiDB-lite"/>
    </source>
</evidence>
<accession>A0A6J5JQU7</accession>